<dbReference type="EMBL" id="JAUTXY010000030">
    <property type="protein sequence ID" value="MEE2062201.1"/>
    <property type="molecule type" value="Genomic_DNA"/>
</dbReference>
<gene>
    <name evidence="2" type="ORF">Q7514_32220</name>
</gene>
<evidence type="ECO:0000259" key="1">
    <source>
        <dbReference type="Pfam" id="PF12728"/>
    </source>
</evidence>
<dbReference type="InterPro" id="IPR010093">
    <property type="entry name" value="SinI_DNA-bd"/>
</dbReference>
<keyword evidence="3" id="KW-1185">Reference proteome</keyword>
<name>A0ABU7LL08_9NOCA</name>
<protein>
    <submittedName>
        <fullName evidence="2">Helix-turn-helix domain-containing protein</fullName>
    </submittedName>
</protein>
<accession>A0ABU7LL08</accession>
<reference evidence="2 3" key="1">
    <citation type="submission" date="2023-07" db="EMBL/GenBank/DDBJ databases">
        <authorList>
            <person name="Girao M."/>
            <person name="Carvalho M.F."/>
        </authorList>
    </citation>
    <scope>NUCLEOTIDE SEQUENCE [LARGE SCALE GENOMIC DNA]</scope>
    <source>
        <strain evidence="2 3">YIM65754</strain>
    </source>
</reference>
<dbReference type="Proteomes" id="UP001336020">
    <property type="component" value="Unassembled WGS sequence"/>
</dbReference>
<organism evidence="2 3">
    <name type="scientific">Rhodococcus artemisiae</name>
    <dbReference type="NCBI Taxonomy" id="714159"/>
    <lineage>
        <taxon>Bacteria</taxon>
        <taxon>Bacillati</taxon>
        <taxon>Actinomycetota</taxon>
        <taxon>Actinomycetes</taxon>
        <taxon>Mycobacteriales</taxon>
        <taxon>Nocardiaceae</taxon>
        <taxon>Rhodococcus</taxon>
    </lineage>
</organism>
<sequence length="145" mass="15714">MTTQPYNVVAEIDVSFDEHTAEQLLDPIADYSGAAGRSELGHTEVVFTLPADTLRQANTTALAILETYPWPLRSLRVLPTSDYDRLVDAIDVPPLVSVQEAADQLGISRQGVLKAITTGSLPAIRVGSTWIVRESAVRARAQRSA</sequence>
<feature type="domain" description="Helix-turn-helix" evidence="1">
    <location>
        <begin position="96"/>
        <end position="143"/>
    </location>
</feature>
<proteinExistence type="predicted"/>
<evidence type="ECO:0000313" key="3">
    <source>
        <dbReference type="Proteomes" id="UP001336020"/>
    </source>
</evidence>
<dbReference type="InterPro" id="IPR041657">
    <property type="entry name" value="HTH_17"/>
</dbReference>
<dbReference type="NCBIfam" id="TIGR01764">
    <property type="entry name" value="excise"/>
    <property type="match status" value="1"/>
</dbReference>
<comment type="caution">
    <text evidence="2">The sequence shown here is derived from an EMBL/GenBank/DDBJ whole genome shotgun (WGS) entry which is preliminary data.</text>
</comment>
<evidence type="ECO:0000313" key="2">
    <source>
        <dbReference type="EMBL" id="MEE2062201.1"/>
    </source>
</evidence>
<dbReference type="RefSeq" id="WP_330137259.1">
    <property type="nucleotide sequence ID" value="NZ_JAUTXY010000030.1"/>
</dbReference>
<dbReference type="Pfam" id="PF12728">
    <property type="entry name" value="HTH_17"/>
    <property type="match status" value="1"/>
</dbReference>